<dbReference type="FunFam" id="1.10.8.60:FF:000017">
    <property type="entry name" value="ATP-dependent chaperone ClpB"/>
    <property type="match status" value="1"/>
</dbReference>
<feature type="coiled-coil region" evidence="6">
    <location>
        <begin position="257"/>
        <end position="337"/>
    </location>
</feature>
<evidence type="ECO:0000313" key="10">
    <source>
        <dbReference type="Proteomes" id="UP000823405"/>
    </source>
</evidence>
<feature type="domain" description="AAA+ ATPase" evidence="7">
    <location>
        <begin position="470"/>
        <end position="612"/>
    </location>
</feature>
<keyword evidence="6" id="KW-0175">Coiled coil</keyword>
<dbReference type="InterPro" id="IPR003959">
    <property type="entry name" value="ATPase_AAA_core"/>
</dbReference>
<dbReference type="Pfam" id="PF10431">
    <property type="entry name" value="ClpB_D2-small"/>
    <property type="match status" value="1"/>
</dbReference>
<gene>
    <name evidence="9" type="primary">HSP78</name>
    <name evidence="9" type="ORF">BGZ97_007984</name>
</gene>
<dbReference type="GO" id="GO:0042026">
    <property type="term" value="P:protein refolding"/>
    <property type="evidence" value="ECO:0007669"/>
    <property type="project" value="TreeGrafter"/>
</dbReference>
<dbReference type="SUPFAM" id="SSF52540">
    <property type="entry name" value="P-loop containing nucleoside triphosphate hydrolases"/>
    <property type="match status" value="2"/>
</dbReference>
<keyword evidence="3" id="KW-0547">Nucleotide-binding</keyword>
<feature type="domain" description="Clp ATPase C-terminal" evidence="8">
    <location>
        <begin position="663"/>
        <end position="752"/>
    </location>
</feature>
<dbReference type="GO" id="GO:0005759">
    <property type="term" value="C:mitochondrial matrix"/>
    <property type="evidence" value="ECO:0007669"/>
    <property type="project" value="TreeGrafter"/>
</dbReference>
<evidence type="ECO:0000259" key="7">
    <source>
        <dbReference type="SMART" id="SM00382"/>
    </source>
</evidence>
<dbReference type="GO" id="GO:0034605">
    <property type="term" value="P:cellular response to heat"/>
    <property type="evidence" value="ECO:0007669"/>
    <property type="project" value="TreeGrafter"/>
</dbReference>
<dbReference type="CDD" id="cd19499">
    <property type="entry name" value="RecA-like_ClpB_Hsp104-like"/>
    <property type="match status" value="1"/>
</dbReference>
<dbReference type="CDD" id="cd00009">
    <property type="entry name" value="AAA"/>
    <property type="match status" value="1"/>
</dbReference>
<keyword evidence="10" id="KW-1185">Reference proteome</keyword>
<dbReference type="InterPro" id="IPR003593">
    <property type="entry name" value="AAA+_ATPase"/>
</dbReference>
<dbReference type="Gene3D" id="1.10.8.60">
    <property type="match status" value="1"/>
</dbReference>
<organism evidence="9 10">
    <name type="scientific">Linnemannia gamsii</name>
    <dbReference type="NCBI Taxonomy" id="64522"/>
    <lineage>
        <taxon>Eukaryota</taxon>
        <taxon>Fungi</taxon>
        <taxon>Fungi incertae sedis</taxon>
        <taxon>Mucoromycota</taxon>
        <taxon>Mortierellomycotina</taxon>
        <taxon>Mortierellomycetes</taxon>
        <taxon>Mortierellales</taxon>
        <taxon>Mortierellaceae</taxon>
        <taxon>Linnemannia</taxon>
    </lineage>
</organism>
<dbReference type="AlphaFoldDB" id="A0A9P6UWF2"/>
<feature type="domain" description="AAA+ ATPase" evidence="7">
    <location>
        <begin position="99"/>
        <end position="439"/>
    </location>
</feature>
<dbReference type="InterPro" id="IPR001270">
    <property type="entry name" value="ClpA/B"/>
</dbReference>
<dbReference type="GO" id="GO:0005524">
    <property type="term" value="F:ATP binding"/>
    <property type="evidence" value="ECO:0007669"/>
    <property type="project" value="UniProtKB-KW"/>
</dbReference>
<accession>A0A9P6UWF2</accession>
<comment type="similarity">
    <text evidence="1">Belongs to the ClpA/ClpB family.</text>
</comment>
<dbReference type="PANTHER" id="PTHR11638:SF176">
    <property type="entry name" value="HEAT SHOCK PROTEIN 78, MITOCHONDRIAL"/>
    <property type="match status" value="1"/>
</dbReference>
<evidence type="ECO:0000256" key="3">
    <source>
        <dbReference type="ARBA" id="ARBA00022741"/>
    </source>
</evidence>
<dbReference type="OrthoDB" id="47330at2759"/>
<dbReference type="Pfam" id="PF17871">
    <property type="entry name" value="AAA_lid_9"/>
    <property type="match status" value="1"/>
</dbReference>
<dbReference type="PANTHER" id="PTHR11638">
    <property type="entry name" value="ATP-DEPENDENT CLP PROTEASE"/>
    <property type="match status" value="1"/>
</dbReference>
<keyword evidence="4" id="KW-0067">ATP-binding</keyword>
<evidence type="ECO:0000256" key="1">
    <source>
        <dbReference type="ARBA" id="ARBA00008675"/>
    </source>
</evidence>
<dbReference type="SMART" id="SM00382">
    <property type="entry name" value="AAA"/>
    <property type="match status" value="2"/>
</dbReference>
<dbReference type="Proteomes" id="UP000823405">
    <property type="component" value="Unassembled WGS sequence"/>
</dbReference>
<dbReference type="FunFam" id="3.40.50.300:FF:000025">
    <property type="entry name" value="ATP-dependent Clp protease subunit"/>
    <property type="match status" value="1"/>
</dbReference>
<keyword evidence="5" id="KW-0143">Chaperone</keyword>
<dbReference type="InterPro" id="IPR041546">
    <property type="entry name" value="ClpA/ClpB_AAA_lid"/>
</dbReference>
<evidence type="ECO:0000313" key="9">
    <source>
        <dbReference type="EMBL" id="KAG0322245.1"/>
    </source>
</evidence>
<dbReference type="InterPro" id="IPR019489">
    <property type="entry name" value="Clp_ATPase_C"/>
</dbReference>
<evidence type="ECO:0000256" key="2">
    <source>
        <dbReference type="ARBA" id="ARBA00022737"/>
    </source>
</evidence>
<dbReference type="GO" id="GO:0043335">
    <property type="term" value="P:protein unfolding"/>
    <property type="evidence" value="ECO:0007669"/>
    <property type="project" value="TreeGrafter"/>
</dbReference>
<evidence type="ECO:0000259" key="8">
    <source>
        <dbReference type="SMART" id="SM01086"/>
    </source>
</evidence>
<dbReference type="Pfam" id="PF07724">
    <property type="entry name" value="AAA_2"/>
    <property type="match status" value="1"/>
</dbReference>
<dbReference type="FunFam" id="3.40.50.300:FF:000120">
    <property type="entry name" value="ATP-dependent chaperone ClpB"/>
    <property type="match status" value="1"/>
</dbReference>
<dbReference type="SMART" id="SM01086">
    <property type="entry name" value="ClpB_D2-small"/>
    <property type="match status" value="1"/>
</dbReference>
<dbReference type="Gene3D" id="3.40.50.300">
    <property type="entry name" value="P-loop containing nucleotide triphosphate hydrolases"/>
    <property type="match status" value="4"/>
</dbReference>
<keyword evidence="2" id="KW-0677">Repeat</keyword>
<dbReference type="InterPro" id="IPR050130">
    <property type="entry name" value="ClpA_ClpB"/>
</dbReference>
<dbReference type="PROSITE" id="PS00871">
    <property type="entry name" value="CLPAB_2"/>
    <property type="match status" value="1"/>
</dbReference>
<dbReference type="PRINTS" id="PR00300">
    <property type="entry name" value="CLPPROTEASEA"/>
</dbReference>
<dbReference type="GO" id="GO:0016887">
    <property type="term" value="F:ATP hydrolysis activity"/>
    <property type="evidence" value="ECO:0007669"/>
    <property type="project" value="InterPro"/>
</dbReference>
<dbReference type="Pfam" id="PF00004">
    <property type="entry name" value="AAA"/>
    <property type="match status" value="1"/>
</dbReference>
<comment type="caution">
    <text evidence="9">The sequence shown here is derived from an EMBL/GenBank/DDBJ whole genome shotgun (WGS) entry which is preliminary data.</text>
</comment>
<evidence type="ECO:0000256" key="4">
    <source>
        <dbReference type="ARBA" id="ARBA00022840"/>
    </source>
</evidence>
<dbReference type="InterPro" id="IPR028299">
    <property type="entry name" value="ClpA/B_CS2"/>
</dbReference>
<protein>
    <submittedName>
        <fullName evidence="9">Chaperone ATPase hsp78</fullName>
    </submittedName>
</protein>
<proteinExistence type="inferred from homology"/>
<evidence type="ECO:0000256" key="6">
    <source>
        <dbReference type="SAM" id="Coils"/>
    </source>
</evidence>
<name>A0A9P6UWF2_9FUNG</name>
<dbReference type="EMBL" id="JAAAIN010000036">
    <property type="protein sequence ID" value="KAG0322245.1"/>
    <property type="molecule type" value="Genomic_DNA"/>
</dbReference>
<sequence length="759" mass="84486">MTAVSTIPRHGLLVTAYALQQGSRSVPKVASRLGAIRLYAQGGPQGFRIQPTPQQSEKGKALEQFGTDLTKLASEGKLDPVIGREEEIRRTIQVLSRRTKNNPVLIGEAGVGKTSIAEGLAQRIVNGEVPESIKDKRVISLDLGALVAGAKYRGEFEERLKAVLQDYIEKDPALARRFQSVMVTEPSVEDTISILRGLKERYEVHHGVRIADSALVAAAVQSHRYITDRFLPDKAIDLVDEACSKLRLQQESKPDVIESLDRGIVTMEIELESLKKETDPLSVSRRNKLEDDLAKKKQESQRLTQIWKEEREKLDKIKSTKAELEQARIDLEAAQRKGDFTRASELRYGVIPTLEAKLPKEETVSMEAIEGALTDTESSEQPPEQPMRPLGTQEEVESLIHERVTADDISRVVARMTGIPVQNLLKGEKERLLGMESALAERVVGQDEAISAVAEAVRLSRAGLSSPTRPIASFLFLGPTGVGKTELCKAIAKFLFDTENAIVRIDMSEYMEKFSTSRLIGAPPGYVGHEEGGELTEAIRRKPYSVILFDEMEKANKDVFNLMLQVLDDGRLTDSQGRTIDFRNTIIIMTSNLGADMLALAEDDASARTQTLAGKLSKRAHGSEADEGRVTEEEKEAVMQVVRHHFAPEFVNRIDDMVVFNRLSHRAIRDIVDVRLKEVQARVEDRRISIEADPEAKEWLANRGYSSAYGARPLNRVIQKQLLQPLAKLIIEGKVKVGEKVDVKVENDQLKVVPVPLRK</sequence>
<reference evidence="9" key="1">
    <citation type="journal article" date="2020" name="Fungal Divers.">
        <title>Resolving the Mortierellaceae phylogeny through synthesis of multi-gene phylogenetics and phylogenomics.</title>
        <authorList>
            <person name="Vandepol N."/>
            <person name="Liber J."/>
            <person name="Desiro A."/>
            <person name="Na H."/>
            <person name="Kennedy M."/>
            <person name="Barry K."/>
            <person name="Grigoriev I.V."/>
            <person name="Miller A.N."/>
            <person name="O'Donnell K."/>
            <person name="Stajich J.E."/>
            <person name="Bonito G."/>
        </authorList>
    </citation>
    <scope>NUCLEOTIDE SEQUENCE</scope>
    <source>
        <strain evidence="9">NVP60</strain>
    </source>
</reference>
<evidence type="ECO:0000256" key="5">
    <source>
        <dbReference type="ARBA" id="ARBA00023186"/>
    </source>
</evidence>
<dbReference type="InterPro" id="IPR027417">
    <property type="entry name" value="P-loop_NTPase"/>
</dbReference>